<evidence type="ECO:0000313" key="3">
    <source>
        <dbReference type="Proteomes" id="UP000479000"/>
    </source>
</evidence>
<dbReference type="EMBL" id="CADCXU010021822">
    <property type="protein sequence ID" value="CAB0009502.1"/>
    <property type="molecule type" value="Genomic_DNA"/>
</dbReference>
<gene>
    <name evidence="2" type="ORF">NTEN_LOCUS14644</name>
</gene>
<evidence type="ECO:0000256" key="1">
    <source>
        <dbReference type="SAM" id="MobiDB-lite"/>
    </source>
</evidence>
<proteinExistence type="predicted"/>
<organism evidence="2 3">
    <name type="scientific">Nesidiocoris tenuis</name>
    <dbReference type="NCBI Taxonomy" id="355587"/>
    <lineage>
        <taxon>Eukaryota</taxon>
        <taxon>Metazoa</taxon>
        <taxon>Ecdysozoa</taxon>
        <taxon>Arthropoda</taxon>
        <taxon>Hexapoda</taxon>
        <taxon>Insecta</taxon>
        <taxon>Pterygota</taxon>
        <taxon>Neoptera</taxon>
        <taxon>Paraneoptera</taxon>
        <taxon>Hemiptera</taxon>
        <taxon>Heteroptera</taxon>
        <taxon>Panheteroptera</taxon>
        <taxon>Cimicomorpha</taxon>
        <taxon>Miridae</taxon>
        <taxon>Dicyphina</taxon>
        <taxon>Nesidiocoris</taxon>
    </lineage>
</organism>
<dbReference type="Proteomes" id="UP000479000">
    <property type="component" value="Unassembled WGS sequence"/>
</dbReference>
<feature type="compositionally biased region" description="Basic and acidic residues" evidence="1">
    <location>
        <begin position="62"/>
        <end position="75"/>
    </location>
</feature>
<dbReference type="AlphaFoldDB" id="A0A6H5H1Y5"/>
<protein>
    <submittedName>
        <fullName evidence="2">Uncharacterized protein</fullName>
    </submittedName>
</protein>
<sequence length="75" mass="8500">MDAPVGTPPWRTAEGLTFLMVRKSESRPRLRYQRHQIGVILRPRVPSLSGVRVRPSPSLSDTRLRPEHAHHIGAN</sequence>
<name>A0A6H5H1Y5_9HEMI</name>
<feature type="non-terminal residue" evidence="2">
    <location>
        <position position="75"/>
    </location>
</feature>
<reference evidence="2 3" key="1">
    <citation type="submission" date="2020-02" db="EMBL/GenBank/DDBJ databases">
        <authorList>
            <person name="Ferguson B K."/>
        </authorList>
    </citation>
    <scope>NUCLEOTIDE SEQUENCE [LARGE SCALE GENOMIC DNA]</scope>
</reference>
<keyword evidence="3" id="KW-1185">Reference proteome</keyword>
<evidence type="ECO:0000313" key="2">
    <source>
        <dbReference type="EMBL" id="CAB0009502.1"/>
    </source>
</evidence>
<feature type="region of interest" description="Disordered" evidence="1">
    <location>
        <begin position="49"/>
        <end position="75"/>
    </location>
</feature>
<accession>A0A6H5H1Y5</accession>